<reference evidence="1 2" key="1">
    <citation type="submission" date="2021-03" db="EMBL/GenBank/DDBJ databases">
        <authorList>
            <person name="So Y."/>
        </authorList>
    </citation>
    <scope>NUCLEOTIDE SEQUENCE [LARGE SCALE GENOMIC DNA]</scope>
    <source>
        <strain evidence="1 2">SSH11</strain>
    </source>
</reference>
<gene>
    <name evidence="1" type="ORF">J8J14_02970</name>
</gene>
<accession>A0ABS4A9R3</accession>
<keyword evidence="2" id="KW-1185">Reference proteome</keyword>
<dbReference type="RefSeq" id="WP_209377948.1">
    <property type="nucleotide sequence ID" value="NZ_JAGIZB010000002.1"/>
</dbReference>
<dbReference type="Proteomes" id="UP000681594">
    <property type="component" value="Unassembled WGS sequence"/>
</dbReference>
<sequence>MILREAEDGARLLIPQPAHALLSGQILAAWGGPGFAAPEPAAEVILAASQHDVAWMEWESAPSLDPRTGLPHAFTAIGPAIHAPMWARGVELARAAWGLWPALLISRHGTHIYTRYANPERESPEDRQARTRYLEEQSALQAAWAEALGADPALVNANAALVAVADALSLALCFNHEGAAGEAPTMDGTLASLKLTRGAPAHWLLTPWPFRVGELVLHCSAIRLPADARWTEQEAMRRALRDARRVTLTETLGPA</sequence>
<organism evidence="1 2">
    <name type="scientific">Pararoseomonas baculiformis</name>
    <dbReference type="NCBI Taxonomy" id="2820812"/>
    <lineage>
        <taxon>Bacteria</taxon>
        <taxon>Pseudomonadati</taxon>
        <taxon>Pseudomonadota</taxon>
        <taxon>Alphaproteobacteria</taxon>
        <taxon>Acetobacterales</taxon>
        <taxon>Acetobacteraceae</taxon>
        <taxon>Pararoseomonas</taxon>
    </lineage>
</organism>
<dbReference type="EMBL" id="JAGIZB010000002">
    <property type="protein sequence ID" value="MBP0443730.1"/>
    <property type="molecule type" value="Genomic_DNA"/>
</dbReference>
<proteinExistence type="predicted"/>
<evidence type="ECO:0000313" key="2">
    <source>
        <dbReference type="Proteomes" id="UP000681594"/>
    </source>
</evidence>
<comment type="caution">
    <text evidence="1">The sequence shown here is derived from an EMBL/GenBank/DDBJ whole genome shotgun (WGS) entry which is preliminary data.</text>
</comment>
<dbReference type="Pfam" id="PF13030">
    <property type="entry name" value="DUF3891"/>
    <property type="match status" value="1"/>
</dbReference>
<dbReference type="InterPro" id="IPR024992">
    <property type="entry name" value="DUF3891"/>
</dbReference>
<evidence type="ECO:0000313" key="1">
    <source>
        <dbReference type="EMBL" id="MBP0443730.1"/>
    </source>
</evidence>
<name>A0ABS4A9R3_9PROT</name>
<protein>
    <submittedName>
        <fullName evidence="1">DUF3891 family protein</fullName>
    </submittedName>
</protein>